<dbReference type="KEGG" id="aja:AJAP_12560"/>
<sequence length="502" mass="53885">MTRHPLTRRRLLALAALTPLAACGTAPADTGRLRVAFAAGGSKETLDPSQVSLFVDQARAKALFDTLVAYNADTSLRPRLAESWESDAAGTRWRIRLRQAAFHDGRPVTADDVLYSFRRIADPALASSSRQYFAKVDFARSKAVSPNEIELTLTAPDFEFPSGWGAPGAEIVPAGTTDFTAPVGSGPFRFVSFTPGGAAVFRKNESHWDGAPSIDELEFVPVNEETARVNALLSGQVDYAHDLAAGTAARLAGDGRVSLLEAKGTTMQGMMLRLTQPPFSDQRLVRAVLSGVDREALNRVALAGRGEIGNDLFGKGLRGYAADIPQRRRDVDLARSLVREAGAEGLAFAVETSDVDPGFATAATLISQQLKEIGLAATPNTRASSTYFSEVKTKGVAALTRTATLPVPTFLNQRFRTRGSNNVNGFGSPEFDALLDRATATADERARLALFGDAQRIVHETGGLLAWGFSTWTIAVSKRVSGVVTAPPNTFDWARFDRARLS</sequence>
<protein>
    <submittedName>
        <fullName evidence="3">Conserved putative secreted protein</fullName>
    </submittedName>
</protein>
<keyword evidence="4" id="KW-1185">Reference proteome</keyword>
<dbReference type="Proteomes" id="UP000028492">
    <property type="component" value="Chromosome"/>
</dbReference>
<reference evidence="3 4" key="1">
    <citation type="journal article" date="2014" name="J. Biotechnol.">
        <title>Complete genome sequence of the actinobacterium Amycolatopsis japonica MG417-CF17(T) (=DSM 44213T) producing (S,S)-N,N'-ethylenediaminedisuccinic acid.</title>
        <authorList>
            <person name="Stegmann E."/>
            <person name="Albersmeier A."/>
            <person name="Spohn M."/>
            <person name="Gert H."/>
            <person name="Weber T."/>
            <person name="Wohlleben W."/>
            <person name="Kalinowski J."/>
            <person name="Ruckert C."/>
        </authorList>
    </citation>
    <scope>NUCLEOTIDE SEQUENCE [LARGE SCALE GENOMIC DNA]</scope>
    <source>
        <strain evidence="4">MG417-CF17 (DSM 44213)</strain>
    </source>
</reference>
<evidence type="ECO:0000256" key="1">
    <source>
        <dbReference type="SAM" id="SignalP"/>
    </source>
</evidence>
<dbReference type="STRING" id="208439.AJAP_12560"/>
<dbReference type="InterPro" id="IPR039424">
    <property type="entry name" value="SBP_5"/>
</dbReference>
<dbReference type="InterPro" id="IPR006311">
    <property type="entry name" value="TAT_signal"/>
</dbReference>
<dbReference type="GO" id="GO:0042597">
    <property type="term" value="C:periplasmic space"/>
    <property type="evidence" value="ECO:0007669"/>
    <property type="project" value="UniProtKB-ARBA"/>
</dbReference>
<feature type="chain" id="PRO_5001710052" evidence="1">
    <location>
        <begin position="29"/>
        <end position="502"/>
    </location>
</feature>
<accession>A0A075USB4</accession>
<evidence type="ECO:0000313" key="4">
    <source>
        <dbReference type="Proteomes" id="UP000028492"/>
    </source>
</evidence>
<dbReference type="PANTHER" id="PTHR30290">
    <property type="entry name" value="PERIPLASMIC BINDING COMPONENT OF ABC TRANSPORTER"/>
    <property type="match status" value="1"/>
</dbReference>
<dbReference type="PIRSF" id="PIRSF002741">
    <property type="entry name" value="MppA"/>
    <property type="match status" value="1"/>
</dbReference>
<dbReference type="GO" id="GO:0043190">
    <property type="term" value="C:ATP-binding cassette (ABC) transporter complex"/>
    <property type="evidence" value="ECO:0007669"/>
    <property type="project" value="InterPro"/>
</dbReference>
<feature type="signal peptide" evidence="1">
    <location>
        <begin position="1"/>
        <end position="28"/>
    </location>
</feature>
<dbReference type="Gene3D" id="3.10.105.10">
    <property type="entry name" value="Dipeptide-binding Protein, Domain 3"/>
    <property type="match status" value="1"/>
</dbReference>
<name>A0A075USB4_9PSEU</name>
<dbReference type="SUPFAM" id="SSF53850">
    <property type="entry name" value="Periplasmic binding protein-like II"/>
    <property type="match status" value="1"/>
</dbReference>
<dbReference type="eggNOG" id="COG0747">
    <property type="taxonomic scope" value="Bacteria"/>
</dbReference>
<keyword evidence="1" id="KW-0732">Signal</keyword>
<organism evidence="3 4">
    <name type="scientific">Amycolatopsis japonica</name>
    <dbReference type="NCBI Taxonomy" id="208439"/>
    <lineage>
        <taxon>Bacteria</taxon>
        <taxon>Bacillati</taxon>
        <taxon>Actinomycetota</taxon>
        <taxon>Actinomycetes</taxon>
        <taxon>Pseudonocardiales</taxon>
        <taxon>Pseudonocardiaceae</taxon>
        <taxon>Amycolatopsis</taxon>
        <taxon>Amycolatopsis japonica group</taxon>
    </lineage>
</organism>
<evidence type="ECO:0000259" key="2">
    <source>
        <dbReference type="Pfam" id="PF00496"/>
    </source>
</evidence>
<dbReference type="CDD" id="cd08503">
    <property type="entry name" value="PBP2_NikA_DppA_OppA_like_17"/>
    <property type="match status" value="1"/>
</dbReference>
<proteinExistence type="predicted"/>
<dbReference type="InterPro" id="IPR030678">
    <property type="entry name" value="Peptide/Ni-bd"/>
</dbReference>
<dbReference type="InterPro" id="IPR000914">
    <property type="entry name" value="SBP_5_dom"/>
</dbReference>
<dbReference type="EMBL" id="CP008953">
    <property type="protein sequence ID" value="AIG75394.1"/>
    <property type="molecule type" value="Genomic_DNA"/>
</dbReference>
<dbReference type="PROSITE" id="PS51318">
    <property type="entry name" value="TAT"/>
    <property type="match status" value="1"/>
</dbReference>
<gene>
    <name evidence="3" type="ORF">AJAP_12560</name>
</gene>
<dbReference type="HOGENOM" id="CLU_017028_7_4_11"/>
<feature type="domain" description="Solute-binding protein family 5" evidence="2">
    <location>
        <begin position="76"/>
        <end position="403"/>
    </location>
</feature>
<dbReference type="GO" id="GO:0015833">
    <property type="term" value="P:peptide transport"/>
    <property type="evidence" value="ECO:0007669"/>
    <property type="project" value="TreeGrafter"/>
</dbReference>
<dbReference type="Gene3D" id="3.40.190.10">
    <property type="entry name" value="Periplasmic binding protein-like II"/>
    <property type="match status" value="1"/>
</dbReference>
<dbReference type="AlphaFoldDB" id="A0A075USB4"/>
<dbReference type="PANTHER" id="PTHR30290:SF65">
    <property type="entry name" value="MONOACYL PHOSPHATIDYLINOSITOL TETRAMANNOSIDE-BINDING PROTEIN LPQW-RELATED"/>
    <property type="match status" value="1"/>
</dbReference>
<dbReference type="GO" id="GO:1904680">
    <property type="term" value="F:peptide transmembrane transporter activity"/>
    <property type="evidence" value="ECO:0007669"/>
    <property type="project" value="TreeGrafter"/>
</dbReference>
<dbReference type="RefSeq" id="WP_038510849.1">
    <property type="nucleotide sequence ID" value="NZ_CP008953.1"/>
</dbReference>
<evidence type="ECO:0000313" key="3">
    <source>
        <dbReference type="EMBL" id="AIG75394.1"/>
    </source>
</evidence>
<dbReference type="Pfam" id="PF00496">
    <property type="entry name" value="SBP_bac_5"/>
    <property type="match status" value="1"/>
</dbReference>